<dbReference type="Proteomes" id="UP001274896">
    <property type="component" value="Unassembled WGS sequence"/>
</dbReference>
<keyword evidence="3" id="KW-0175">Coiled coil</keyword>
<dbReference type="Gene3D" id="3.60.10.10">
    <property type="entry name" value="Endonuclease/exonuclease/phosphatase"/>
    <property type="match status" value="1"/>
</dbReference>
<dbReference type="Pfam" id="PF03372">
    <property type="entry name" value="Exo_endo_phos"/>
    <property type="match status" value="1"/>
</dbReference>
<evidence type="ECO:0000256" key="3">
    <source>
        <dbReference type="SAM" id="Coils"/>
    </source>
</evidence>
<comment type="similarity">
    <text evidence="1">Belongs to the beta type-B retroviral polymerase family. HERV class-II K(HML-2) pol subfamily.</text>
</comment>
<comment type="caution">
    <text evidence="5">The sequence shown here is derived from an EMBL/GenBank/DDBJ whole genome shotgun (WGS) entry which is preliminary data.</text>
</comment>
<evidence type="ECO:0000256" key="1">
    <source>
        <dbReference type="ARBA" id="ARBA00010879"/>
    </source>
</evidence>
<dbReference type="InterPro" id="IPR000477">
    <property type="entry name" value="RT_dom"/>
</dbReference>
<dbReference type="EC" id="3.1.26.4" evidence="2"/>
<dbReference type="SUPFAM" id="SSF56672">
    <property type="entry name" value="DNA/RNA polymerases"/>
    <property type="match status" value="2"/>
</dbReference>
<accession>A0AAE0V2I7</accession>
<dbReference type="EMBL" id="JAUCMX010000008">
    <property type="protein sequence ID" value="KAK3537219.1"/>
    <property type="molecule type" value="Genomic_DNA"/>
</dbReference>
<dbReference type="CDD" id="cd01650">
    <property type="entry name" value="RT_nLTR_like"/>
    <property type="match status" value="1"/>
</dbReference>
<organism evidence="5 6">
    <name type="scientific">Hemibagrus guttatus</name>
    <dbReference type="NCBI Taxonomy" id="175788"/>
    <lineage>
        <taxon>Eukaryota</taxon>
        <taxon>Metazoa</taxon>
        <taxon>Chordata</taxon>
        <taxon>Craniata</taxon>
        <taxon>Vertebrata</taxon>
        <taxon>Euteleostomi</taxon>
        <taxon>Actinopterygii</taxon>
        <taxon>Neopterygii</taxon>
        <taxon>Teleostei</taxon>
        <taxon>Ostariophysi</taxon>
        <taxon>Siluriformes</taxon>
        <taxon>Bagridae</taxon>
        <taxon>Hemibagrus</taxon>
    </lineage>
</organism>
<evidence type="ECO:0000313" key="6">
    <source>
        <dbReference type="Proteomes" id="UP001274896"/>
    </source>
</evidence>
<feature type="coiled-coil region" evidence="3">
    <location>
        <begin position="322"/>
        <end position="356"/>
    </location>
</feature>
<dbReference type="CDD" id="cd09076">
    <property type="entry name" value="L1-EN"/>
    <property type="match status" value="1"/>
</dbReference>
<dbReference type="InterPro" id="IPR043128">
    <property type="entry name" value="Rev_trsase/Diguanyl_cyclase"/>
</dbReference>
<dbReference type="InterPro" id="IPR043502">
    <property type="entry name" value="DNA/RNA_pol_sf"/>
</dbReference>
<dbReference type="PANTHER" id="PTHR33332">
    <property type="entry name" value="REVERSE TRANSCRIPTASE DOMAIN-CONTAINING PROTEIN"/>
    <property type="match status" value="1"/>
</dbReference>
<reference evidence="5" key="1">
    <citation type="submission" date="2023-06" db="EMBL/GenBank/DDBJ databases">
        <title>Male Hemibagrus guttatus genome.</title>
        <authorList>
            <person name="Bian C."/>
        </authorList>
    </citation>
    <scope>NUCLEOTIDE SEQUENCE</scope>
    <source>
        <strain evidence="5">Male_cb2023</strain>
        <tissue evidence="5">Muscle</tissue>
    </source>
</reference>
<dbReference type="SUPFAM" id="SSF56219">
    <property type="entry name" value="DNase I-like"/>
    <property type="match status" value="1"/>
</dbReference>
<gene>
    <name evidence="5" type="ORF">QTP70_003376</name>
</gene>
<dbReference type="Gene3D" id="3.30.70.270">
    <property type="match status" value="1"/>
</dbReference>
<dbReference type="InterPro" id="IPR005135">
    <property type="entry name" value="Endo/exonuclease/phosphatase"/>
</dbReference>
<name>A0AAE0V2I7_9TELE</name>
<evidence type="ECO:0000313" key="5">
    <source>
        <dbReference type="EMBL" id="KAK3537219.1"/>
    </source>
</evidence>
<dbReference type="GO" id="GO:0004523">
    <property type="term" value="F:RNA-DNA hybrid ribonuclease activity"/>
    <property type="evidence" value="ECO:0007669"/>
    <property type="project" value="UniProtKB-EC"/>
</dbReference>
<keyword evidence="6" id="KW-1185">Reference proteome</keyword>
<proteinExistence type="inferred from homology"/>
<sequence length="1288" mass="146549">MTGKGRELADMMERRKVDILCVQETRWRGSKARSIGAGFKLFYYGVDSKRNGVGVVLKEEFVRNVLEVKRVSDRVLSLKLEIEGVMLNVVSGYAPQVGCELEEKERFWSELDEVMESIPTGERVVIGADFNGHVGEGNTGDEEVMGKFGVKERNLEGQMVVDFAKRMDMGVVNTYFQKREEHRLTYKSGGRRTQVDYILCRRGNLKEISDCKVVVGESVARQHRMVVCRMTLMVCKKKRSKIEKKTKWWKLKKEECCEEFRQKLRQALGGQVVLPDDWETTAEVIRETGRKLLGVSSGRRKEDKETWWWNEEVQDSIQRKRLAKKKWDMDRTEENRQEYKELQRRVKREVSKAKQKAYDELYTRLDTREGQKDLYRLARQRDRDGKDVQQVRVIKDRYGKVLTSEESVQRRWKEYFEELMNEENEGEKRVEGVNSVEQKVDKIRKDEVRKALKRMKSGKAVGPDDIPVEVWKCLGEAAVEFLTSLFNRVLENLEKAYDRVPREELWYCMRKSGVAEKYIRVVQDMYERSRTVVRCAVGQTEEFNVEVGLHQRLALSPFLFAIVMDQLSEEVRQESPCTMMFADDIVICSESREQVEENLERWRFVLKRRGMKVSRSKTEYMCVNEREGSGTVRLQGEEVKKVQEFKYLGSTVQSNGECGKEVKKRVQAGWNGWRKVSGVLCDRKISARIKGKVYRTVVRPAMLYGLETVSLRKRQESELEVAELKMLRPVKTCLMKTTNYETKHIIPLHNIFSSLLNPPAPPSPSSLTAEDFATFYTEKIERICQTFTSLPTSPTSHSQHSATPSLTQLTTVVSEEVLQITRSCNPTTCPLDPIPSAMLQTISPDLLPFITTVINGSLMSGHVPTAFKKARVIPILRKPALDPSDISNYRPVSLLSFFSKILERVVYNQLSDYLMQNNLHDPNQSGFKAAHSTETALLAVTEKLHAARSAKLSSVLILLDLSAAFDTVNHKTLLSTLRSLGICGTAWEWFASYLDGRSYQVTWNGLTSAPRRLSTGVPQGSVLGPLLFSLYTHSLGKVISSHTFSYHCYADDTQLIFSFPPSDTTTSARISACLAAISSWMTAHQLKLNPSKTELLIIAGDPSPAQDLAISLSNSMISPSATARNLGVTMDNQLSFSSHVTNVTRSCRFLLYNIRRIRPFLSTQATQVLVQSLVISRLDNCNSLLAGLPLNAIRPLQMIQNAAARLVFNLPKFSHTTPLLPSLHWLPVAARIRFKTLMLAYKAKNRPAPSYLKALITPRTAPRSLRSTSTARLVPLSLREKGTLAHTQ</sequence>
<protein>
    <recommendedName>
        <fullName evidence="2">ribonuclease H</fullName>
        <ecNumber evidence="2">3.1.26.4</ecNumber>
    </recommendedName>
</protein>
<feature type="domain" description="Reverse transcriptase" evidence="4">
    <location>
        <begin position="856"/>
        <end position="1112"/>
    </location>
</feature>
<evidence type="ECO:0000256" key="2">
    <source>
        <dbReference type="ARBA" id="ARBA00012180"/>
    </source>
</evidence>
<dbReference type="InterPro" id="IPR036691">
    <property type="entry name" value="Endo/exonu/phosph_ase_sf"/>
</dbReference>
<feature type="domain" description="Reverse transcriptase" evidence="4">
    <location>
        <begin position="375"/>
        <end position="652"/>
    </location>
</feature>
<dbReference type="PROSITE" id="PS50878">
    <property type="entry name" value="RT_POL"/>
    <property type="match status" value="2"/>
</dbReference>
<evidence type="ECO:0000259" key="4">
    <source>
        <dbReference type="PROSITE" id="PS50878"/>
    </source>
</evidence>
<dbReference type="Pfam" id="PF00078">
    <property type="entry name" value="RVT_1"/>
    <property type="match status" value="2"/>
</dbReference>